<feature type="transmembrane region" description="Helical" evidence="6">
    <location>
        <begin position="155"/>
        <end position="172"/>
    </location>
</feature>
<feature type="transmembrane region" description="Helical" evidence="6">
    <location>
        <begin position="46"/>
        <end position="69"/>
    </location>
</feature>
<keyword evidence="4 6" id="KW-1133">Transmembrane helix</keyword>
<feature type="transmembrane region" description="Helical" evidence="6">
    <location>
        <begin position="434"/>
        <end position="456"/>
    </location>
</feature>
<keyword evidence="3 6" id="KW-0812">Transmembrane</keyword>
<protein>
    <recommendedName>
        <fullName evidence="7">Major facilitator superfamily (MFS) profile domain-containing protein</fullName>
    </recommendedName>
</protein>
<name>A0A517L9Q9_9PEZI</name>
<evidence type="ECO:0000256" key="5">
    <source>
        <dbReference type="ARBA" id="ARBA00023136"/>
    </source>
</evidence>
<dbReference type="PANTHER" id="PTHR48022:SF41">
    <property type="entry name" value="MAJOR FACILITATOR SUPERFAMILY (MFS) PROFILE DOMAIN-CONTAINING PROTEIN"/>
    <property type="match status" value="1"/>
</dbReference>
<dbReference type="EMBL" id="CP042191">
    <property type="protein sequence ID" value="QDS72371.1"/>
    <property type="molecule type" value="Genomic_DNA"/>
</dbReference>
<dbReference type="Proteomes" id="UP000316270">
    <property type="component" value="Chromosome 7"/>
</dbReference>
<reference evidence="8 9" key="1">
    <citation type="submission" date="2019-07" db="EMBL/GenBank/DDBJ databases">
        <title>Finished genome of Venturia effusa.</title>
        <authorList>
            <person name="Young C.A."/>
            <person name="Cox M.P."/>
            <person name="Ganley A.R.D."/>
            <person name="David W.J."/>
        </authorList>
    </citation>
    <scope>NUCLEOTIDE SEQUENCE [LARGE SCALE GENOMIC DNA]</scope>
    <source>
        <strain evidence="9">albino</strain>
    </source>
</reference>
<evidence type="ECO:0000313" key="9">
    <source>
        <dbReference type="Proteomes" id="UP000316270"/>
    </source>
</evidence>
<dbReference type="STRING" id="50376.A0A517L9Q9"/>
<evidence type="ECO:0000256" key="4">
    <source>
        <dbReference type="ARBA" id="ARBA00022989"/>
    </source>
</evidence>
<feature type="transmembrane region" description="Helical" evidence="6">
    <location>
        <begin position="217"/>
        <end position="236"/>
    </location>
</feature>
<evidence type="ECO:0000313" key="8">
    <source>
        <dbReference type="EMBL" id="QDS72371.1"/>
    </source>
</evidence>
<feature type="transmembrane region" description="Helical" evidence="6">
    <location>
        <begin position="468"/>
        <end position="485"/>
    </location>
</feature>
<dbReference type="PROSITE" id="PS50850">
    <property type="entry name" value="MFS"/>
    <property type="match status" value="1"/>
</dbReference>
<keyword evidence="5 6" id="KW-0472">Membrane</keyword>
<dbReference type="AlphaFoldDB" id="A0A517L9Q9"/>
<dbReference type="Gene3D" id="1.20.1250.20">
    <property type="entry name" value="MFS general substrate transporter like domains"/>
    <property type="match status" value="1"/>
</dbReference>
<organism evidence="8 9">
    <name type="scientific">Venturia effusa</name>
    <dbReference type="NCBI Taxonomy" id="50376"/>
    <lineage>
        <taxon>Eukaryota</taxon>
        <taxon>Fungi</taxon>
        <taxon>Dikarya</taxon>
        <taxon>Ascomycota</taxon>
        <taxon>Pezizomycotina</taxon>
        <taxon>Dothideomycetes</taxon>
        <taxon>Pleosporomycetidae</taxon>
        <taxon>Venturiales</taxon>
        <taxon>Venturiaceae</taxon>
        <taxon>Venturia</taxon>
    </lineage>
</organism>
<feature type="transmembrane region" description="Helical" evidence="6">
    <location>
        <begin position="369"/>
        <end position="390"/>
    </location>
</feature>
<keyword evidence="9" id="KW-1185">Reference proteome</keyword>
<dbReference type="SUPFAM" id="SSF103473">
    <property type="entry name" value="MFS general substrate transporter"/>
    <property type="match status" value="1"/>
</dbReference>
<feature type="transmembrane region" description="Helical" evidence="6">
    <location>
        <begin position="341"/>
        <end position="362"/>
    </location>
</feature>
<dbReference type="GO" id="GO:0016020">
    <property type="term" value="C:membrane"/>
    <property type="evidence" value="ECO:0007669"/>
    <property type="project" value="UniProtKB-SubCell"/>
</dbReference>
<evidence type="ECO:0000256" key="1">
    <source>
        <dbReference type="ARBA" id="ARBA00004141"/>
    </source>
</evidence>
<dbReference type="PROSITE" id="PS00217">
    <property type="entry name" value="SUGAR_TRANSPORT_2"/>
    <property type="match status" value="1"/>
</dbReference>
<dbReference type="GO" id="GO:0005351">
    <property type="term" value="F:carbohydrate:proton symporter activity"/>
    <property type="evidence" value="ECO:0007669"/>
    <property type="project" value="TreeGrafter"/>
</dbReference>
<dbReference type="OrthoDB" id="6612291at2759"/>
<feature type="transmembrane region" description="Helical" evidence="6">
    <location>
        <begin position="396"/>
        <end position="422"/>
    </location>
</feature>
<dbReference type="PANTHER" id="PTHR48022">
    <property type="entry name" value="PLASTIDIC GLUCOSE TRANSPORTER 4"/>
    <property type="match status" value="1"/>
</dbReference>
<proteinExistence type="inferred from homology"/>
<dbReference type="InterPro" id="IPR005829">
    <property type="entry name" value="Sugar_transporter_CS"/>
</dbReference>
<dbReference type="InterPro" id="IPR050360">
    <property type="entry name" value="MFS_Sugar_Transporters"/>
</dbReference>
<dbReference type="InterPro" id="IPR020846">
    <property type="entry name" value="MFS_dom"/>
</dbReference>
<evidence type="ECO:0000256" key="6">
    <source>
        <dbReference type="SAM" id="Phobius"/>
    </source>
</evidence>
<dbReference type="InterPro" id="IPR005828">
    <property type="entry name" value="MFS_sugar_transport-like"/>
</dbReference>
<comment type="similarity">
    <text evidence="2">Belongs to the major facilitator superfamily. Sugar transporter (TC 2.A.1.1) family.</text>
</comment>
<sequence length="527" mass="57852">MDHNSQKSNTAHVELVQSDTNVDDEASISTQPRTSTWKAVIGNPKIIALCLFANIGGMMYGFDNLVLSLSLSMPAFAQQYGTLQPSGSYIISASWQSLWNALAQIATAVGAACAGPLQDRFGRRISFIVAAVISMAGVAVIYTSSNPSTYLAGKIVNGLSLGMILTTGQTYISEIAPPSFRGIALSLFTFSMNLGYMIAASLALSRTSILDKSSYQVLFAVEWCWPALILLFVFFVPESPYYLVMKDQTDKARQQLEKLCGKKEDVEPELQRIVNTYEEEKRLHEGSEASGFLDCFRGTDWRRTRIILYCNALPQVIGSTFMANGPYFLVQAGMSPFRVNMMIELGIGFGIAGSLITIYLMNVCGFRRLIMAGVAVSTTLYTVIGIAGCFPSSSTALWIVGIFLQLTWWTFGPTIGPAMAIAGEVSSMRLRAKSLALGFTFNYTFSTIMNVVVPYMFNQDQGNWGGKIGWVFAGMGIIALALVFLEIPETKKRSFPELDSLFLEKVPTRSFKTARTVITHEEQKVVD</sequence>
<evidence type="ECO:0000256" key="3">
    <source>
        <dbReference type="ARBA" id="ARBA00022692"/>
    </source>
</evidence>
<accession>A0A517L9Q9</accession>
<feature type="transmembrane region" description="Helical" evidence="6">
    <location>
        <begin position="184"/>
        <end position="205"/>
    </location>
</feature>
<evidence type="ECO:0000256" key="2">
    <source>
        <dbReference type="ARBA" id="ARBA00010992"/>
    </source>
</evidence>
<feature type="transmembrane region" description="Helical" evidence="6">
    <location>
        <begin position="125"/>
        <end position="143"/>
    </location>
</feature>
<evidence type="ECO:0000259" key="7">
    <source>
        <dbReference type="PROSITE" id="PS50850"/>
    </source>
</evidence>
<dbReference type="Pfam" id="PF00083">
    <property type="entry name" value="Sugar_tr"/>
    <property type="match status" value="1"/>
</dbReference>
<gene>
    <name evidence="8" type="ORF">FKW77_008331</name>
</gene>
<feature type="domain" description="Major facilitator superfamily (MFS) profile" evidence="7">
    <location>
        <begin position="49"/>
        <end position="491"/>
    </location>
</feature>
<dbReference type="InterPro" id="IPR036259">
    <property type="entry name" value="MFS_trans_sf"/>
</dbReference>
<dbReference type="FunFam" id="1.20.1250.20:FF:000078">
    <property type="entry name" value="MFS maltose transporter, putative"/>
    <property type="match status" value="1"/>
</dbReference>
<comment type="subcellular location">
    <subcellularLocation>
        <location evidence="1">Membrane</location>
        <topology evidence="1">Multi-pass membrane protein</topology>
    </subcellularLocation>
</comment>